<dbReference type="Gene3D" id="1.10.640.10">
    <property type="entry name" value="Haem peroxidase domain superfamily, animal type"/>
    <property type="match status" value="1"/>
</dbReference>
<keyword evidence="4" id="KW-0479">Metal-binding</keyword>
<dbReference type="GO" id="GO:0005576">
    <property type="term" value="C:extracellular region"/>
    <property type="evidence" value="ECO:0007669"/>
    <property type="project" value="UniProtKB-SubCell"/>
</dbReference>
<comment type="subcellular location">
    <subcellularLocation>
        <location evidence="1">Secreted</location>
    </subcellularLocation>
</comment>
<organism evidence="5">
    <name type="scientific">Oikopleura dioica</name>
    <name type="common">Tunicate</name>
    <dbReference type="NCBI Taxonomy" id="34765"/>
    <lineage>
        <taxon>Eukaryota</taxon>
        <taxon>Metazoa</taxon>
        <taxon>Chordata</taxon>
        <taxon>Tunicata</taxon>
        <taxon>Appendicularia</taxon>
        <taxon>Copelata</taxon>
        <taxon>Oikopleuridae</taxon>
        <taxon>Oikopleura</taxon>
    </lineage>
</organism>
<sequence length="695" mass="79059">MKFKSFLLAVVGAQVTPETLKWPTNEIKSEALPPLPKDDIVVPDVWPEGQNYVDGIGHPDPVKPIRGRVNPMDTITAAHRMIRAASLTPEKSAGLRMAEKFVNEYLEEIDEEIALNPFAQSRSEFELEMASQRSLNFTRSTAEEQEKCDPRLHTFDGTCNHPQNKGSVLTPYIRWAPANYCNDRDTDRCSEHKRPLKNPRHISLFGQRMNTMETNRFHTRFMIDWGQFLTHNIMQTPDLKGDGDDICNNCQTKKECVTIDIGRGSHEPFMTSFRCMFITKSTGALLQQDGKLVKEQFNQLPAFADLSAVYGSSDRQAEQLRDASDRTMLKVKNSASQGTMLPTNLDENFQGDDLTLKRFQPPEFLNERDLPFPIAGDTRCAENPMLTSIHTAFLRMHNKLAAGLKNVMEDATDDEIFMEARQINIAVFQHISFTEFMPLVIGNNIFITQDLFPLPNGMQMGRINDDDHDTDPANAKFGFNGFPSKRDPSIRNEFGAALFRWGHSMQRSELFAINELGGRLKTNFLRDNYFDPHILSETQGITPGDLIRSAVREEPMKASTKWVDDTVHMFFKPNFANHGIDLQSINLMRGRDHGLASYTVVRDRCLQHPLYRRYYPNAPRVDMKPNYVQFIAQQYANARQDVDLYIGMLNEEPVNGAIIGPTAVCVNADQFIALKHVGRDQKIRNSVRVFMPRAS</sequence>
<evidence type="ECO:0000256" key="2">
    <source>
        <dbReference type="ARBA" id="ARBA00022525"/>
    </source>
</evidence>
<evidence type="ECO:0000256" key="3">
    <source>
        <dbReference type="ARBA" id="ARBA00023180"/>
    </source>
</evidence>
<dbReference type="EMBL" id="FN653027">
    <property type="protein sequence ID" value="CBY07839.1"/>
    <property type="molecule type" value="Genomic_DNA"/>
</dbReference>
<evidence type="ECO:0000256" key="4">
    <source>
        <dbReference type="PIRSR" id="PIRSR619791-2"/>
    </source>
</evidence>
<dbReference type="GO" id="GO:0006979">
    <property type="term" value="P:response to oxidative stress"/>
    <property type="evidence" value="ECO:0007669"/>
    <property type="project" value="InterPro"/>
</dbReference>
<dbReference type="PANTHER" id="PTHR11475">
    <property type="entry name" value="OXIDASE/PEROXIDASE"/>
    <property type="match status" value="1"/>
</dbReference>
<dbReference type="GO" id="GO:0004601">
    <property type="term" value="F:peroxidase activity"/>
    <property type="evidence" value="ECO:0007669"/>
    <property type="project" value="InterPro"/>
</dbReference>
<proteinExistence type="predicted"/>
<keyword evidence="2" id="KW-0964">Secreted</keyword>
<dbReference type="InterPro" id="IPR019791">
    <property type="entry name" value="Haem_peroxidase_animal"/>
</dbReference>
<dbReference type="Pfam" id="PF03098">
    <property type="entry name" value="An_peroxidase"/>
    <property type="match status" value="1"/>
</dbReference>
<dbReference type="GO" id="GO:0020037">
    <property type="term" value="F:heme binding"/>
    <property type="evidence" value="ECO:0007669"/>
    <property type="project" value="InterPro"/>
</dbReference>
<dbReference type="InterPro" id="IPR010255">
    <property type="entry name" value="Haem_peroxidase_sf"/>
</dbReference>
<feature type="binding site" description="axial binding residue" evidence="4">
    <location>
        <position position="503"/>
    </location>
    <ligand>
        <name>heme b</name>
        <dbReference type="ChEBI" id="CHEBI:60344"/>
    </ligand>
    <ligandPart>
        <name>Fe</name>
        <dbReference type="ChEBI" id="CHEBI:18248"/>
    </ligandPart>
</feature>
<evidence type="ECO:0000313" key="5">
    <source>
        <dbReference type="EMBL" id="CBY07839.1"/>
    </source>
</evidence>
<dbReference type="AlphaFoldDB" id="E4X6Z6"/>
<dbReference type="PANTHER" id="PTHR11475:SF4">
    <property type="entry name" value="CHORION PEROXIDASE"/>
    <property type="match status" value="1"/>
</dbReference>
<dbReference type="PROSITE" id="PS50292">
    <property type="entry name" value="PEROXIDASE_3"/>
    <property type="match status" value="1"/>
</dbReference>
<evidence type="ECO:0000313" key="6">
    <source>
        <dbReference type="Proteomes" id="UP000001307"/>
    </source>
</evidence>
<keyword evidence="4" id="KW-0408">Iron</keyword>
<dbReference type="Proteomes" id="UP000001307">
    <property type="component" value="Unassembled WGS sequence"/>
</dbReference>
<keyword evidence="6" id="KW-1185">Reference proteome</keyword>
<keyword evidence="4" id="KW-0349">Heme</keyword>
<gene>
    <name evidence="5" type="ORF">GSOID_T00003194001</name>
</gene>
<keyword evidence="3" id="KW-0325">Glycoprotein</keyword>
<evidence type="ECO:0000256" key="1">
    <source>
        <dbReference type="ARBA" id="ARBA00004613"/>
    </source>
</evidence>
<name>E4X6Z6_OIKDI</name>
<dbReference type="InParanoid" id="E4X6Z6"/>
<reference evidence="5" key="1">
    <citation type="journal article" date="2010" name="Science">
        <title>Plasticity of animal genome architecture unmasked by rapid evolution of a pelagic tunicate.</title>
        <authorList>
            <person name="Denoeud F."/>
            <person name="Henriet S."/>
            <person name="Mungpakdee S."/>
            <person name="Aury J.M."/>
            <person name="Da Silva C."/>
            <person name="Brinkmann H."/>
            <person name="Mikhaleva J."/>
            <person name="Olsen L.C."/>
            <person name="Jubin C."/>
            <person name="Canestro C."/>
            <person name="Bouquet J.M."/>
            <person name="Danks G."/>
            <person name="Poulain J."/>
            <person name="Campsteijn C."/>
            <person name="Adamski M."/>
            <person name="Cross I."/>
            <person name="Yadetie F."/>
            <person name="Muffato M."/>
            <person name="Louis A."/>
            <person name="Butcher S."/>
            <person name="Tsagkogeorga G."/>
            <person name="Konrad A."/>
            <person name="Singh S."/>
            <person name="Jensen M.F."/>
            <person name="Cong E.H."/>
            <person name="Eikeseth-Otteraa H."/>
            <person name="Noel B."/>
            <person name="Anthouard V."/>
            <person name="Porcel B.M."/>
            <person name="Kachouri-Lafond R."/>
            <person name="Nishino A."/>
            <person name="Ugolini M."/>
            <person name="Chourrout P."/>
            <person name="Nishida H."/>
            <person name="Aasland R."/>
            <person name="Huzurbazar S."/>
            <person name="Westhof E."/>
            <person name="Delsuc F."/>
            <person name="Lehrach H."/>
            <person name="Reinhardt R."/>
            <person name="Weissenbach J."/>
            <person name="Roy S.W."/>
            <person name="Artiguenave F."/>
            <person name="Postlethwait J.H."/>
            <person name="Manak J.R."/>
            <person name="Thompson E.M."/>
            <person name="Jaillon O."/>
            <person name="Du Pasquier L."/>
            <person name="Boudinot P."/>
            <person name="Liberles D.A."/>
            <person name="Volff J.N."/>
            <person name="Philippe H."/>
            <person name="Lenhard B."/>
            <person name="Roest Crollius H."/>
            <person name="Wincker P."/>
            <person name="Chourrout D."/>
        </authorList>
    </citation>
    <scope>NUCLEOTIDE SEQUENCE [LARGE SCALE GENOMIC DNA]</scope>
</reference>
<dbReference type="InterPro" id="IPR037120">
    <property type="entry name" value="Haem_peroxidase_sf_animal"/>
</dbReference>
<dbReference type="GO" id="GO:0046872">
    <property type="term" value="F:metal ion binding"/>
    <property type="evidence" value="ECO:0007669"/>
    <property type="project" value="UniProtKB-KW"/>
</dbReference>
<dbReference type="SUPFAM" id="SSF48113">
    <property type="entry name" value="Heme-dependent peroxidases"/>
    <property type="match status" value="1"/>
</dbReference>
<accession>E4X6Z6</accession>
<dbReference type="OrthoDB" id="6505174at2759"/>
<protein>
    <submittedName>
        <fullName evidence="5">Uncharacterized protein</fullName>
    </submittedName>
</protein>